<keyword evidence="1" id="KW-1133">Transmembrane helix</keyword>
<proteinExistence type="predicted"/>
<evidence type="ECO:0000256" key="1">
    <source>
        <dbReference type="SAM" id="Phobius"/>
    </source>
</evidence>
<feature type="transmembrane region" description="Helical" evidence="1">
    <location>
        <begin position="157"/>
        <end position="181"/>
    </location>
</feature>
<organism evidence="2 3">
    <name type="scientific">Flaviflexus ciconiae</name>
    <dbReference type="NCBI Taxonomy" id="2496867"/>
    <lineage>
        <taxon>Bacteria</taxon>
        <taxon>Bacillati</taxon>
        <taxon>Actinomycetota</taxon>
        <taxon>Actinomycetes</taxon>
        <taxon>Actinomycetales</taxon>
        <taxon>Actinomycetaceae</taxon>
        <taxon>Flaviflexus</taxon>
    </lineage>
</organism>
<keyword evidence="3" id="KW-1185">Reference proteome</keyword>
<gene>
    <name evidence="2" type="ORF">EJ997_04570</name>
</gene>
<reference evidence="2 3" key="1">
    <citation type="submission" date="2018-12" db="EMBL/GenBank/DDBJ databases">
        <title>Complete genome sequence of Flaviflexus sp. H23T48.</title>
        <authorList>
            <person name="Bae J.-W."/>
            <person name="Lee J.-Y."/>
        </authorList>
    </citation>
    <scope>NUCLEOTIDE SEQUENCE [LARGE SCALE GENOMIC DNA]</scope>
    <source>
        <strain evidence="2 3">H23T48</strain>
    </source>
</reference>
<feature type="transmembrane region" description="Helical" evidence="1">
    <location>
        <begin position="21"/>
        <end position="40"/>
    </location>
</feature>
<name>A0A3Q9G3H4_9ACTO</name>
<dbReference type="Proteomes" id="UP000280344">
    <property type="component" value="Chromosome"/>
</dbReference>
<keyword evidence="1" id="KW-0812">Transmembrane</keyword>
<keyword evidence="1" id="KW-0472">Membrane</keyword>
<dbReference type="KEGG" id="flh:EJ997_04570"/>
<dbReference type="OrthoDB" id="3268921at2"/>
<dbReference type="EMBL" id="CP034593">
    <property type="protein sequence ID" value="AZQ76726.1"/>
    <property type="molecule type" value="Genomic_DNA"/>
</dbReference>
<accession>A0A3Q9G3H4</accession>
<dbReference type="AlphaFoldDB" id="A0A3Q9G3H4"/>
<protein>
    <submittedName>
        <fullName evidence="2">Uncharacterized protein</fullName>
    </submittedName>
</protein>
<evidence type="ECO:0000313" key="3">
    <source>
        <dbReference type="Proteomes" id="UP000280344"/>
    </source>
</evidence>
<feature type="transmembrane region" description="Helical" evidence="1">
    <location>
        <begin position="52"/>
        <end position="71"/>
    </location>
</feature>
<sequence>MSALPGSLSLFLPLLVKLLRGPGKAIVLVNGLLTALLLWLTIDSVRDGNAGVWVPLVMAAVLLLGIIVFAIRGSRLAKHVDDLEKLQAQTQPSQEIITQDGRSVQEEEMKQRFHDASYEANQLNARFMPRVNAAQRAAIAAAGGTVQAPYLKADLRITLVAGMLTVAAGPLSIILMIFTAAMS</sequence>
<evidence type="ECO:0000313" key="2">
    <source>
        <dbReference type="EMBL" id="AZQ76726.1"/>
    </source>
</evidence>